<dbReference type="InterPro" id="IPR002738">
    <property type="entry name" value="RNase_P_p30"/>
</dbReference>
<dbReference type="Gene3D" id="3.20.20.140">
    <property type="entry name" value="Metal-dependent hydrolases"/>
    <property type="match status" value="1"/>
</dbReference>
<dbReference type="PANTHER" id="PTHR13031">
    <property type="entry name" value="RIBONUCLEASE P SUBUNIT P30"/>
    <property type="match status" value="1"/>
</dbReference>
<sequence length="768" mass="85020">MGFFDLNIPYLESSPSDNSSGTRKATRVKIVIKAMELGYTGIAYNRTIKGVMSDRDRCSIPLLTLSSVLKIAPSLSSSVAFRRDLLGVPHASPFRQYTRLTVCADTVAQCQVLNAGNPVLKTYDLIAVKPLNQSAFDHACEKAEVNIISINFAEKVPFRLKMPMIKAAIERGVCFEITYSDLIIDLQARRQMICNAKLLVDWTRGKNLILSSAAPSVNELRGPYDVANLSSLLGLSMERAKAAVSKNCRNLIANSLRKKNFHKESIRVEVISSGEKLDSKEPWSMDWLKWDPISSGEGDLQLDEMAKSFTASSKVSKTVKAIDFASVIDSMPSHGFQVKELIPGTQAVSQSSDSGKKTLSGKKTFSATQIVQVPIATNEVSKQPSKIDLLRETAQTSLNNAPSSHQSSGCENSQAIDLPSNLAGTVINTEDIGTCTTITEEELKNPDMSDNFFAVIETERNEHSQNCIPNCETDVLSKEIMNCQTLCRDVELNAASNAGGTPVDAFDFHPCQNEESKTSKNSDAQNVVIDKDTMEIYVKDEEDTPLAMDNVSLQENMTEREHVDEIINDRVFSDQNSFQQSYTEMKFKEGSSVANLETLKEMTMEEEQRGGMQLTEPGDDRIVAVQIPFVESNNDMKANNDSSVTNHETQEEVPMEEQRHGEQFMGPGGGVVAYQNLFLESKTCEIRTKGDSSVDNDETQEDVKMEEQMHGEVDHGTDHPVSVQCISGKIKAKPKIPHRAPLIPLKRLLSPITFKKKARKSKHRIKKV</sequence>
<dbReference type="GO" id="GO:0008033">
    <property type="term" value="P:tRNA processing"/>
    <property type="evidence" value="ECO:0007669"/>
    <property type="project" value="UniProtKB-KW"/>
</dbReference>
<dbReference type="EMBL" id="JANJYJ010000006">
    <property type="protein sequence ID" value="KAK3206147.1"/>
    <property type="molecule type" value="Genomic_DNA"/>
</dbReference>
<keyword evidence="3" id="KW-0819">tRNA processing</keyword>
<accession>A0AAE0A8R1</accession>
<comment type="subcellular location">
    <subcellularLocation>
        <location evidence="1">Nucleus</location>
    </subcellularLocation>
</comment>
<dbReference type="GO" id="GO:0003723">
    <property type="term" value="F:RNA binding"/>
    <property type="evidence" value="ECO:0007669"/>
    <property type="project" value="TreeGrafter"/>
</dbReference>
<dbReference type="InterPro" id="IPR016195">
    <property type="entry name" value="Pol/histidinol_Pase-like"/>
</dbReference>
<evidence type="ECO:0000256" key="1">
    <source>
        <dbReference type="ARBA" id="ARBA00004123"/>
    </source>
</evidence>
<dbReference type="Proteomes" id="UP001281410">
    <property type="component" value="Unassembled WGS sequence"/>
</dbReference>
<evidence type="ECO:0000313" key="7">
    <source>
        <dbReference type="Proteomes" id="UP001281410"/>
    </source>
</evidence>
<dbReference type="AlphaFoldDB" id="A0AAE0A8R1"/>
<dbReference type="FunFam" id="3.20.20.140:FF:000044">
    <property type="entry name" value="Polymerase/histidinol phosphatase-like protein"/>
    <property type="match status" value="1"/>
</dbReference>
<proteinExistence type="inferred from homology"/>
<evidence type="ECO:0000313" key="6">
    <source>
        <dbReference type="EMBL" id="KAK3206147.1"/>
    </source>
</evidence>
<evidence type="ECO:0000256" key="5">
    <source>
        <dbReference type="ARBA" id="ARBA00023242"/>
    </source>
</evidence>
<dbReference type="Pfam" id="PF01876">
    <property type="entry name" value="RNase_P_p30"/>
    <property type="match status" value="1"/>
</dbReference>
<protein>
    <submittedName>
        <fullName evidence="6">Uncharacterized protein</fullName>
    </submittedName>
</protein>
<organism evidence="6 7">
    <name type="scientific">Dipteronia sinensis</name>
    <dbReference type="NCBI Taxonomy" id="43782"/>
    <lineage>
        <taxon>Eukaryota</taxon>
        <taxon>Viridiplantae</taxon>
        <taxon>Streptophyta</taxon>
        <taxon>Embryophyta</taxon>
        <taxon>Tracheophyta</taxon>
        <taxon>Spermatophyta</taxon>
        <taxon>Magnoliopsida</taxon>
        <taxon>eudicotyledons</taxon>
        <taxon>Gunneridae</taxon>
        <taxon>Pentapetalae</taxon>
        <taxon>rosids</taxon>
        <taxon>malvids</taxon>
        <taxon>Sapindales</taxon>
        <taxon>Sapindaceae</taxon>
        <taxon>Hippocastanoideae</taxon>
        <taxon>Acereae</taxon>
        <taxon>Dipteronia</taxon>
    </lineage>
</organism>
<dbReference type="GO" id="GO:0005655">
    <property type="term" value="C:nucleolar ribonuclease P complex"/>
    <property type="evidence" value="ECO:0007669"/>
    <property type="project" value="TreeGrafter"/>
</dbReference>
<keyword evidence="4" id="KW-0378">Hydrolase</keyword>
<comment type="similarity">
    <text evidence="2">Belongs to the eukaryotic/archaeal RNase P protein component 3 family.</text>
</comment>
<evidence type="ECO:0000256" key="4">
    <source>
        <dbReference type="ARBA" id="ARBA00022801"/>
    </source>
</evidence>
<evidence type="ECO:0000256" key="3">
    <source>
        <dbReference type="ARBA" id="ARBA00022694"/>
    </source>
</evidence>
<dbReference type="PANTHER" id="PTHR13031:SF0">
    <property type="entry name" value="RIBONUCLEASE P PROTEIN SUBUNIT P30"/>
    <property type="match status" value="1"/>
</dbReference>
<dbReference type="SUPFAM" id="SSF89550">
    <property type="entry name" value="PHP domain-like"/>
    <property type="match status" value="1"/>
</dbReference>
<gene>
    <name evidence="6" type="ORF">Dsin_020193</name>
</gene>
<keyword evidence="7" id="KW-1185">Reference proteome</keyword>
<name>A0AAE0A8R1_9ROSI</name>
<comment type="caution">
    <text evidence="6">The sequence shown here is derived from an EMBL/GenBank/DDBJ whole genome shotgun (WGS) entry which is preliminary data.</text>
</comment>
<evidence type="ECO:0000256" key="2">
    <source>
        <dbReference type="ARBA" id="ARBA00007331"/>
    </source>
</evidence>
<reference evidence="6" key="1">
    <citation type="journal article" date="2023" name="Plant J.">
        <title>Genome sequences and population genomics provide insights into the demographic history, inbreeding, and mutation load of two 'living fossil' tree species of Dipteronia.</title>
        <authorList>
            <person name="Feng Y."/>
            <person name="Comes H.P."/>
            <person name="Chen J."/>
            <person name="Zhu S."/>
            <person name="Lu R."/>
            <person name="Zhang X."/>
            <person name="Li P."/>
            <person name="Qiu J."/>
            <person name="Olsen K.M."/>
            <person name="Qiu Y."/>
        </authorList>
    </citation>
    <scope>NUCLEOTIDE SEQUENCE</scope>
    <source>
        <strain evidence="6">NBL</strain>
    </source>
</reference>
<dbReference type="GO" id="GO:0016787">
    <property type="term" value="F:hydrolase activity"/>
    <property type="evidence" value="ECO:0007669"/>
    <property type="project" value="UniProtKB-KW"/>
</dbReference>
<keyword evidence="5" id="KW-0539">Nucleus</keyword>